<dbReference type="PROSITE" id="PS01124">
    <property type="entry name" value="HTH_ARAC_FAMILY_2"/>
    <property type="match status" value="1"/>
</dbReference>
<feature type="domain" description="HTH araC/xylS-type" evidence="5">
    <location>
        <begin position="265"/>
        <end position="354"/>
    </location>
</feature>
<dbReference type="InterPro" id="IPR018060">
    <property type="entry name" value="HTH_AraC"/>
</dbReference>
<feature type="transmembrane region" description="Helical" evidence="4">
    <location>
        <begin position="92"/>
        <end position="111"/>
    </location>
</feature>
<keyword evidence="2" id="KW-0238">DNA-binding</keyword>
<evidence type="ECO:0000259" key="5">
    <source>
        <dbReference type="PROSITE" id="PS01124"/>
    </source>
</evidence>
<feature type="transmembrane region" description="Helical" evidence="4">
    <location>
        <begin position="192"/>
        <end position="210"/>
    </location>
</feature>
<comment type="caution">
    <text evidence="6">The sequence shown here is derived from an EMBL/GenBank/DDBJ whole genome shotgun (WGS) entry which is preliminary data.</text>
</comment>
<keyword evidence="4" id="KW-1133">Transmembrane helix</keyword>
<evidence type="ECO:0000256" key="1">
    <source>
        <dbReference type="ARBA" id="ARBA00023015"/>
    </source>
</evidence>
<keyword evidence="7" id="KW-1185">Reference proteome</keyword>
<name>A0ABV5FPB4_9FLAO</name>
<feature type="transmembrane region" description="Helical" evidence="4">
    <location>
        <begin position="6"/>
        <end position="22"/>
    </location>
</feature>
<evidence type="ECO:0000256" key="4">
    <source>
        <dbReference type="SAM" id="Phobius"/>
    </source>
</evidence>
<dbReference type="EMBL" id="JBHMEX010000049">
    <property type="protein sequence ID" value="MFB9065395.1"/>
    <property type="molecule type" value="Genomic_DNA"/>
</dbReference>
<sequence>MILKICLLLILFFCCAGLWYIVKNKESFFFYKVVCLYLILFFIQCFHILLCELFTSDIAYISTSGAYNLLYGPLFYYLVLRLQNRHLKPYTWLVHLSPFIFIFIFYFLLLFNTEVRAYYLALDIKIFDKVVMLSFLGYVVAAIFQKKRFVDKPAFIEIKEFVITMGLFLVFIALFFHVVRVTGNYTMYESRLVVYFTMLLMIIYIFIFLVRKKGKINNWDIEESSSDSIKALNKNKYKKVKITEEQLDLYEQKLYHIMNECKIFLDTDLSVAKLSKEMKIPSYHLTQLFSLRIGKNFNQFVNTYRVNYACTIIDQTENVKIDTLIPMSGFNSKTSFNRHFKMIVGISPSEYSSQK</sequence>
<feature type="transmembrane region" description="Helical" evidence="4">
    <location>
        <begin position="61"/>
        <end position="80"/>
    </location>
</feature>
<dbReference type="SMART" id="SM00342">
    <property type="entry name" value="HTH_ARAC"/>
    <property type="match status" value="1"/>
</dbReference>
<dbReference type="SUPFAM" id="SSF46689">
    <property type="entry name" value="Homeodomain-like"/>
    <property type="match status" value="1"/>
</dbReference>
<feature type="transmembrane region" description="Helical" evidence="4">
    <location>
        <begin position="117"/>
        <end position="140"/>
    </location>
</feature>
<proteinExistence type="predicted"/>
<dbReference type="Pfam" id="PF12833">
    <property type="entry name" value="HTH_18"/>
    <property type="match status" value="1"/>
</dbReference>
<evidence type="ECO:0000313" key="6">
    <source>
        <dbReference type="EMBL" id="MFB9065395.1"/>
    </source>
</evidence>
<evidence type="ECO:0000313" key="7">
    <source>
        <dbReference type="Proteomes" id="UP001589589"/>
    </source>
</evidence>
<dbReference type="RefSeq" id="WP_290263106.1">
    <property type="nucleotide sequence ID" value="NZ_JAUFQQ010000003.1"/>
</dbReference>
<feature type="transmembrane region" description="Helical" evidence="4">
    <location>
        <begin position="29"/>
        <end position="49"/>
    </location>
</feature>
<dbReference type="PANTHER" id="PTHR43280">
    <property type="entry name" value="ARAC-FAMILY TRANSCRIPTIONAL REGULATOR"/>
    <property type="match status" value="1"/>
</dbReference>
<reference evidence="6 7" key="1">
    <citation type="submission" date="2024-09" db="EMBL/GenBank/DDBJ databases">
        <authorList>
            <person name="Sun Q."/>
            <person name="Mori K."/>
        </authorList>
    </citation>
    <scope>NUCLEOTIDE SEQUENCE [LARGE SCALE GENOMIC DNA]</scope>
    <source>
        <strain evidence="6 7">CECT 7908</strain>
    </source>
</reference>
<protein>
    <submittedName>
        <fullName evidence="6">Helix-turn-helix domain-containing protein</fullName>
    </submittedName>
</protein>
<feature type="transmembrane region" description="Helical" evidence="4">
    <location>
        <begin position="161"/>
        <end position="180"/>
    </location>
</feature>
<keyword evidence="1" id="KW-0805">Transcription regulation</keyword>
<keyword evidence="4" id="KW-0812">Transmembrane</keyword>
<keyword evidence="3" id="KW-0804">Transcription</keyword>
<gene>
    <name evidence="6" type="ORF">ACFFUQ_15330</name>
</gene>
<evidence type="ECO:0000256" key="2">
    <source>
        <dbReference type="ARBA" id="ARBA00023125"/>
    </source>
</evidence>
<keyword evidence="4" id="KW-0472">Membrane</keyword>
<accession>A0ABV5FPB4</accession>
<dbReference type="Proteomes" id="UP001589589">
    <property type="component" value="Unassembled WGS sequence"/>
</dbReference>
<dbReference type="PANTHER" id="PTHR43280:SF29">
    <property type="entry name" value="ARAC-FAMILY TRANSCRIPTIONAL REGULATOR"/>
    <property type="match status" value="1"/>
</dbReference>
<dbReference type="InterPro" id="IPR009057">
    <property type="entry name" value="Homeodomain-like_sf"/>
</dbReference>
<dbReference type="Gene3D" id="1.10.10.60">
    <property type="entry name" value="Homeodomain-like"/>
    <property type="match status" value="2"/>
</dbReference>
<organism evidence="6 7">
    <name type="scientific">Flavobacterium branchiarum</name>
    <dbReference type="NCBI Taxonomy" id="1114870"/>
    <lineage>
        <taxon>Bacteria</taxon>
        <taxon>Pseudomonadati</taxon>
        <taxon>Bacteroidota</taxon>
        <taxon>Flavobacteriia</taxon>
        <taxon>Flavobacteriales</taxon>
        <taxon>Flavobacteriaceae</taxon>
        <taxon>Flavobacterium</taxon>
    </lineage>
</organism>
<evidence type="ECO:0000256" key="3">
    <source>
        <dbReference type="ARBA" id="ARBA00023163"/>
    </source>
</evidence>